<sequence length="172" mass="19678">MTFNAGSTKSWMALVLKSLSSIDWVSRQEMKECIMVEPFDYLKVVALPDYDKDDRSVGQVPLHRRARFFPKVIYFRAALHSIDGLRLMMEPCKGVSTVAPRAKIKGDTHLVYQVGHCKRDCSQLRVEIQSNQRVESWRIEQLKTSEAGGEKTNGSKQMELWEGLTNRARCTP</sequence>
<evidence type="ECO:0000313" key="1">
    <source>
        <dbReference type="EnsemblPlants" id="MELO3C024100.2.1"/>
    </source>
</evidence>
<accession>A0A9I9DW22</accession>
<organism evidence="1">
    <name type="scientific">Cucumis melo</name>
    <name type="common">Muskmelon</name>
    <dbReference type="NCBI Taxonomy" id="3656"/>
    <lineage>
        <taxon>Eukaryota</taxon>
        <taxon>Viridiplantae</taxon>
        <taxon>Streptophyta</taxon>
        <taxon>Embryophyta</taxon>
        <taxon>Tracheophyta</taxon>
        <taxon>Spermatophyta</taxon>
        <taxon>Magnoliopsida</taxon>
        <taxon>eudicotyledons</taxon>
        <taxon>Gunneridae</taxon>
        <taxon>Pentapetalae</taxon>
        <taxon>rosids</taxon>
        <taxon>fabids</taxon>
        <taxon>Cucurbitales</taxon>
        <taxon>Cucurbitaceae</taxon>
        <taxon>Benincaseae</taxon>
        <taxon>Cucumis</taxon>
    </lineage>
</organism>
<name>A0A9I9DW22_CUCME</name>
<proteinExistence type="predicted"/>
<protein>
    <submittedName>
        <fullName evidence="1">Uncharacterized protein</fullName>
    </submittedName>
</protein>
<dbReference type="AlphaFoldDB" id="A0A9I9DW22"/>
<dbReference type="EnsemblPlants" id="MELO3C024100.2.1">
    <property type="protein sequence ID" value="MELO3C024100.2.1"/>
    <property type="gene ID" value="MELO3C024100.2"/>
</dbReference>
<reference evidence="1" key="1">
    <citation type="submission" date="2023-03" db="UniProtKB">
        <authorList>
            <consortium name="EnsemblPlants"/>
        </authorList>
    </citation>
    <scope>IDENTIFICATION</scope>
</reference>
<dbReference type="Gramene" id="MELO3C024100.2.1">
    <property type="protein sequence ID" value="MELO3C024100.2.1"/>
    <property type="gene ID" value="MELO3C024100.2"/>
</dbReference>